<sequence>MNYRRVTVSLPKNLYEDLLTMFGKGKISGVLAEAAERRILEKKLEPKDPIKAFFALRKITSKLTHEEIMDAIHKGRT</sequence>
<comment type="caution">
    <text evidence="1">The sequence shown here is derived from an EMBL/GenBank/DDBJ whole genome shotgun (WGS) entry which is preliminary data.</text>
</comment>
<proteinExistence type="predicted"/>
<name>A0A0G0L956_9BACT</name>
<dbReference type="AlphaFoldDB" id="A0A0G0L956"/>
<reference evidence="1 2" key="1">
    <citation type="journal article" date="2015" name="Nature">
        <title>rRNA introns, odd ribosomes, and small enigmatic genomes across a large radiation of phyla.</title>
        <authorList>
            <person name="Brown C.T."/>
            <person name="Hug L.A."/>
            <person name="Thomas B.C."/>
            <person name="Sharon I."/>
            <person name="Castelle C.J."/>
            <person name="Singh A."/>
            <person name="Wilkins M.J."/>
            <person name="Williams K.H."/>
            <person name="Banfield J.F."/>
        </authorList>
    </citation>
    <scope>NUCLEOTIDE SEQUENCE [LARGE SCALE GENOMIC DNA]</scope>
</reference>
<organism evidence="1 2">
    <name type="scientific">Candidatus Woesebacteria bacterium GW2011_GWB1_38_8</name>
    <dbReference type="NCBI Taxonomy" id="1618570"/>
    <lineage>
        <taxon>Bacteria</taxon>
        <taxon>Candidatus Woeseibacteriota</taxon>
    </lineage>
</organism>
<dbReference type="STRING" id="1618570.UT08_C0018G0001"/>
<evidence type="ECO:0000313" key="1">
    <source>
        <dbReference type="EMBL" id="KKQ84395.1"/>
    </source>
</evidence>
<dbReference type="EMBL" id="LBVL01000018">
    <property type="protein sequence ID" value="KKQ84395.1"/>
    <property type="molecule type" value="Genomic_DNA"/>
</dbReference>
<evidence type="ECO:0000313" key="2">
    <source>
        <dbReference type="Proteomes" id="UP000034081"/>
    </source>
</evidence>
<dbReference type="Proteomes" id="UP000034081">
    <property type="component" value="Unassembled WGS sequence"/>
</dbReference>
<protein>
    <submittedName>
        <fullName evidence="1">Uncharacterized protein</fullName>
    </submittedName>
</protein>
<accession>A0A0G0L956</accession>
<gene>
    <name evidence="1" type="ORF">UT08_C0018G0001</name>
</gene>